<reference evidence="1" key="1">
    <citation type="submission" date="2023-05" db="EMBL/GenBank/DDBJ databases">
        <authorList>
            <person name="Stuckert A."/>
        </authorList>
    </citation>
    <scope>NUCLEOTIDE SEQUENCE</scope>
</reference>
<protein>
    <submittedName>
        <fullName evidence="1">Uncharacterized protein</fullName>
    </submittedName>
</protein>
<feature type="non-terminal residue" evidence="1">
    <location>
        <position position="1"/>
    </location>
</feature>
<accession>A0ABN9CQT9</accession>
<sequence length="76" mass="8765">CISNPGFTKGETDGAKGQEEHECLWILIVEHVCACEICKSRRASSQEQRRYWNGQLRLRKHSTGTSRSGYVAYWNF</sequence>
<comment type="caution">
    <text evidence="1">The sequence shown here is derived from an EMBL/GenBank/DDBJ whole genome shotgun (WGS) entry which is preliminary data.</text>
</comment>
<dbReference type="Proteomes" id="UP001162483">
    <property type="component" value="Unassembled WGS sequence"/>
</dbReference>
<proteinExistence type="predicted"/>
<dbReference type="EMBL" id="CATNWA010011919">
    <property type="protein sequence ID" value="CAI9562540.1"/>
    <property type="molecule type" value="Genomic_DNA"/>
</dbReference>
<keyword evidence="2" id="KW-1185">Reference proteome</keyword>
<organism evidence="1 2">
    <name type="scientific">Staurois parvus</name>
    <dbReference type="NCBI Taxonomy" id="386267"/>
    <lineage>
        <taxon>Eukaryota</taxon>
        <taxon>Metazoa</taxon>
        <taxon>Chordata</taxon>
        <taxon>Craniata</taxon>
        <taxon>Vertebrata</taxon>
        <taxon>Euteleostomi</taxon>
        <taxon>Amphibia</taxon>
        <taxon>Batrachia</taxon>
        <taxon>Anura</taxon>
        <taxon>Neobatrachia</taxon>
        <taxon>Ranoidea</taxon>
        <taxon>Ranidae</taxon>
        <taxon>Staurois</taxon>
    </lineage>
</organism>
<name>A0ABN9CQT9_9NEOB</name>
<gene>
    <name evidence="1" type="ORF">SPARVUS_LOCUS5628470</name>
</gene>
<evidence type="ECO:0000313" key="1">
    <source>
        <dbReference type="EMBL" id="CAI9562540.1"/>
    </source>
</evidence>
<evidence type="ECO:0000313" key="2">
    <source>
        <dbReference type="Proteomes" id="UP001162483"/>
    </source>
</evidence>